<dbReference type="InterPro" id="IPR000073">
    <property type="entry name" value="AB_hydrolase_1"/>
</dbReference>
<comment type="caution">
    <text evidence="1">The sequence shown here is derived from an EMBL/GenBank/DDBJ whole genome shotgun (WGS) entry which is preliminary data.</text>
</comment>
<dbReference type="AlphaFoldDB" id="A0A2H6BZI8"/>
<dbReference type="Pfam" id="PF00561">
    <property type="entry name" value="Abhydrolase_1"/>
    <property type="match status" value="1"/>
</dbReference>
<dbReference type="ESTHER" id="tetha-a0a2h6bzi8">
    <property type="family name" value="Zearalenone-hydrolase-fam2"/>
</dbReference>
<dbReference type="Proteomes" id="UP000236214">
    <property type="component" value="Unassembled WGS sequence"/>
</dbReference>
<dbReference type="InterPro" id="IPR050266">
    <property type="entry name" value="AB_hydrolase_sf"/>
</dbReference>
<organism evidence="1 2">
    <name type="scientific">Tetragenococcus halophilus subsp. halophilus</name>
    <dbReference type="NCBI Taxonomy" id="1513897"/>
    <lineage>
        <taxon>Bacteria</taxon>
        <taxon>Bacillati</taxon>
        <taxon>Bacillota</taxon>
        <taxon>Bacilli</taxon>
        <taxon>Lactobacillales</taxon>
        <taxon>Enterococcaceae</taxon>
        <taxon>Tetragenococcus</taxon>
    </lineage>
</organism>
<dbReference type="RefSeq" id="WP_180991187.1">
    <property type="nucleotide sequence ID" value="NZ_BAABQP010000041.1"/>
</dbReference>
<dbReference type="SUPFAM" id="SSF53474">
    <property type="entry name" value="alpha/beta-Hydrolases"/>
    <property type="match status" value="1"/>
</dbReference>
<evidence type="ECO:0000313" key="2">
    <source>
        <dbReference type="Proteomes" id="UP000236214"/>
    </source>
</evidence>
<reference evidence="1 2" key="1">
    <citation type="submission" date="2016-05" db="EMBL/GenBank/DDBJ databases">
        <title>Whole genome sequencing of Tetragenococcus halophilus subsp. halophilus NISL 7118.</title>
        <authorList>
            <person name="Shiwa Y."/>
            <person name="Nishimura I."/>
            <person name="Yoshikawa H."/>
            <person name="Koyama Y."/>
            <person name="Oguma T."/>
        </authorList>
    </citation>
    <scope>NUCLEOTIDE SEQUENCE [LARGE SCALE GENOMIC DNA]</scope>
    <source>
        <strain evidence="1 2">NISL 7118</strain>
    </source>
</reference>
<protein>
    <submittedName>
        <fullName evidence="1">Uncharacterized protein</fullName>
    </submittedName>
</protein>
<dbReference type="InterPro" id="IPR029058">
    <property type="entry name" value="AB_hydrolase_fold"/>
</dbReference>
<keyword evidence="2" id="KW-1185">Reference proteome</keyword>
<gene>
    <name evidence="1" type="ORF">TEHN7118_1198</name>
</gene>
<proteinExistence type="predicted"/>
<name>A0A2H6BZI8_TETHA</name>
<evidence type="ECO:0000313" key="1">
    <source>
        <dbReference type="EMBL" id="GBD68392.1"/>
    </source>
</evidence>
<dbReference type="PANTHER" id="PTHR43798">
    <property type="entry name" value="MONOACYLGLYCEROL LIPASE"/>
    <property type="match status" value="1"/>
</dbReference>
<dbReference type="EMBL" id="BDEC01000044">
    <property type="protein sequence ID" value="GBD68392.1"/>
    <property type="molecule type" value="Genomic_DNA"/>
</dbReference>
<sequence length="367" mass="42100">MTILFFILAIIIILLLFYAYQNMNYDKKKDKLIKQANMHEKQVTLPDGSVLNYGENSSNNTPLLLLHGQMVSWEDYAKVLPALAKEYHIYAVDYYGHGGSSKDPNKYFANAIGNDLIWFIENVIKKPVIISGHSSGGLLTAWLSANSPENVLGVVIEDAPFFSTEPNRAENTYAGKGFKVNHDFLYQETKKNYTKYSLEHDYMQTFFNKNGKDNWAKIVKKPAFSYMKKYPNQLPRIWYYPPRLAVNLIYDLTANIQDGTGEYDLRFGDAFYNYSWFDNFDQAETLSRIRVPTTLLHVAPSNESAPSYYDNNGILLSAMDEKDATYATELIEGAELIDGFKSMHNIHQDQPQQFVKVLVDFKKQLTK</sequence>
<accession>A0A2H6BZI8</accession>
<dbReference type="Gene3D" id="3.40.50.1820">
    <property type="entry name" value="alpha/beta hydrolase"/>
    <property type="match status" value="1"/>
</dbReference>